<dbReference type="AlphaFoldDB" id="A0A9P4MW01"/>
<dbReference type="EMBL" id="ML993859">
    <property type="protein sequence ID" value="KAF2205251.1"/>
    <property type="molecule type" value="Genomic_DNA"/>
</dbReference>
<evidence type="ECO:0000259" key="2">
    <source>
        <dbReference type="Pfam" id="PF01764"/>
    </source>
</evidence>
<dbReference type="OrthoDB" id="438440at2759"/>
<dbReference type="GO" id="GO:0006629">
    <property type="term" value="P:lipid metabolic process"/>
    <property type="evidence" value="ECO:0007669"/>
    <property type="project" value="InterPro"/>
</dbReference>
<evidence type="ECO:0000256" key="1">
    <source>
        <dbReference type="SAM" id="MobiDB-lite"/>
    </source>
</evidence>
<reference evidence="3" key="1">
    <citation type="journal article" date="2020" name="Stud. Mycol.">
        <title>101 Dothideomycetes genomes: a test case for predicting lifestyles and emergence of pathogens.</title>
        <authorList>
            <person name="Haridas S."/>
            <person name="Albert R."/>
            <person name="Binder M."/>
            <person name="Bloem J."/>
            <person name="Labutti K."/>
            <person name="Salamov A."/>
            <person name="Andreopoulos B."/>
            <person name="Baker S."/>
            <person name="Barry K."/>
            <person name="Bills G."/>
            <person name="Bluhm B."/>
            <person name="Cannon C."/>
            <person name="Castanera R."/>
            <person name="Culley D."/>
            <person name="Daum C."/>
            <person name="Ezra D."/>
            <person name="Gonzalez J."/>
            <person name="Henrissat B."/>
            <person name="Kuo A."/>
            <person name="Liang C."/>
            <person name="Lipzen A."/>
            <person name="Lutzoni F."/>
            <person name="Magnuson J."/>
            <person name="Mondo S."/>
            <person name="Nolan M."/>
            <person name="Ohm R."/>
            <person name="Pangilinan J."/>
            <person name="Park H.-J."/>
            <person name="Ramirez L."/>
            <person name="Alfaro M."/>
            <person name="Sun H."/>
            <person name="Tritt A."/>
            <person name="Yoshinaga Y."/>
            <person name="Zwiers L.-H."/>
            <person name="Turgeon B."/>
            <person name="Goodwin S."/>
            <person name="Spatafora J."/>
            <person name="Crous P."/>
            <person name="Grigoriev I."/>
        </authorList>
    </citation>
    <scope>NUCLEOTIDE SEQUENCE</scope>
    <source>
        <strain evidence="3">ATCC 74209</strain>
    </source>
</reference>
<evidence type="ECO:0000313" key="4">
    <source>
        <dbReference type="Proteomes" id="UP000799536"/>
    </source>
</evidence>
<dbReference type="InterPro" id="IPR029058">
    <property type="entry name" value="AB_hydrolase_fold"/>
</dbReference>
<dbReference type="PANTHER" id="PTHR46023:SF6">
    <property type="entry name" value="LIPASE CLASS 3 FAMILY PROTEIN"/>
    <property type="match status" value="1"/>
</dbReference>
<dbReference type="PANTHER" id="PTHR46023">
    <property type="entry name" value="LIPASE CLASS 3 PROTEIN-LIKE"/>
    <property type="match status" value="1"/>
</dbReference>
<organism evidence="3 4">
    <name type="scientific">Delitschia confertaspora ATCC 74209</name>
    <dbReference type="NCBI Taxonomy" id="1513339"/>
    <lineage>
        <taxon>Eukaryota</taxon>
        <taxon>Fungi</taxon>
        <taxon>Dikarya</taxon>
        <taxon>Ascomycota</taxon>
        <taxon>Pezizomycotina</taxon>
        <taxon>Dothideomycetes</taxon>
        <taxon>Pleosporomycetidae</taxon>
        <taxon>Pleosporales</taxon>
        <taxon>Delitschiaceae</taxon>
        <taxon>Delitschia</taxon>
    </lineage>
</organism>
<accession>A0A9P4MW01</accession>
<sequence length="377" mass="41669">MDEEQFDGDECDMVLHYPDEPHQPQPESSSSQALNPVPQTPSTGTVSFAKVWLYSNSRLPPHMPPFKVYMPTYPLLCLAAKYSQRAYNRPTGAERDTHVPANWRHWTKAMVLKSLPIDSMNTVVVAIRGSQSFMDWAVNFRDAPKAPEGFLDDGGNLCHAGFLHVARQMIAPIANHLRALLLENPSRSNCSLLITGHSAGGAVAALLYAHMMSTTVQSELNRLAGFFKRIHCITFGAPPITLIPLQRPDGLRCRKSLFFSIINEGDLVARADSQVIKSLLALLAKPAPTFSLTKMTNKRPKPRPAWLVPPTTLSLAGRIVVLRERPGMRGEVNVEAVVASDEEMREVIYGDVLMHRMSLYVHRVEALSVSAVTVGEA</sequence>
<gene>
    <name evidence="3" type="ORF">GQ43DRAFT_386155</name>
</gene>
<feature type="compositionally biased region" description="Acidic residues" evidence="1">
    <location>
        <begin position="1"/>
        <end position="12"/>
    </location>
</feature>
<dbReference type="InterPro" id="IPR002921">
    <property type="entry name" value="Fungal_lipase-type"/>
</dbReference>
<feature type="region of interest" description="Disordered" evidence="1">
    <location>
        <begin position="1"/>
        <end position="40"/>
    </location>
</feature>
<dbReference type="CDD" id="cd00519">
    <property type="entry name" value="Lipase_3"/>
    <property type="match status" value="1"/>
</dbReference>
<dbReference type="Pfam" id="PF01764">
    <property type="entry name" value="Lipase_3"/>
    <property type="match status" value="1"/>
</dbReference>
<evidence type="ECO:0000313" key="3">
    <source>
        <dbReference type="EMBL" id="KAF2205251.1"/>
    </source>
</evidence>
<dbReference type="SUPFAM" id="SSF53474">
    <property type="entry name" value="alpha/beta-Hydrolases"/>
    <property type="match status" value="1"/>
</dbReference>
<comment type="caution">
    <text evidence="3">The sequence shown here is derived from an EMBL/GenBank/DDBJ whole genome shotgun (WGS) entry which is preliminary data.</text>
</comment>
<dbReference type="Gene3D" id="3.40.50.1820">
    <property type="entry name" value="alpha/beta hydrolase"/>
    <property type="match status" value="1"/>
</dbReference>
<name>A0A9P4MW01_9PLEO</name>
<proteinExistence type="predicted"/>
<dbReference type="Proteomes" id="UP000799536">
    <property type="component" value="Unassembled WGS sequence"/>
</dbReference>
<protein>
    <submittedName>
        <fullName evidence="3">Alpha/beta-hydrolase</fullName>
    </submittedName>
</protein>
<keyword evidence="4" id="KW-1185">Reference proteome</keyword>
<feature type="domain" description="Fungal lipase-type" evidence="2">
    <location>
        <begin position="124"/>
        <end position="271"/>
    </location>
</feature>